<dbReference type="GO" id="GO:0009055">
    <property type="term" value="F:electron transfer activity"/>
    <property type="evidence" value="ECO:0007669"/>
    <property type="project" value="InterPro"/>
</dbReference>
<evidence type="ECO:0000256" key="3">
    <source>
        <dbReference type="ARBA" id="ARBA00023004"/>
    </source>
</evidence>
<dbReference type="Gene3D" id="1.10.760.10">
    <property type="entry name" value="Cytochrome c-like domain"/>
    <property type="match status" value="1"/>
</dbReference>
<organism evidence="6 7">
    <name type="scientific">Flavobacterium caeni</name>
    <dbReference type="NCBI Taxonomy" id="490189"/>
    <lineage>
        <taxon>Bacteria</taxon>
        <taxon>Pseudomonadati</taxon>
        <taxon>Bacteroidota</taxon>
        <taxon>Flavobacteriia</taxon>
        <taxon>Flavobacteriales</taxon>
        <taxon>Flavobacteriaceae</taxon>
        <taxon>Flavobacterium</taxon>
    </lineage>
</organism>
<evidence type="ECO:0000256" key="1">
    <source>
        <dbReference type="ARBA" id="ARBA00022617"/>
    </source>
</evidence>
<keyword evidence="1 4" id="KW-0349">Heme</keyword>
<name>A0A1G5DXH7_9FLAO</name>
<dbReference type="Pfam" id="PF00034">
    <property type="entry name" value="Cytochrom_C"/>
    <property type="match status" value="1"/>
</dbReference>
<dbReference type="RefSeq" id="WP_091141084.1">
    <property type="nucleotide sequence ID" value="NZ_FMVF01000004.1"/>
</dbReference>
<dbReference type="EMBL" id="FMVF01000004">
    <property type="protein sequence ID" value="SCY18898.1"/>
    <property type="molecule type" value="Genomic_DNA"/>
</dbReference>
<reference evidence="6 7" key="1">
    <citation type="submission" date="2016-10" db="EMBL/GenBank/DDBJ databases">
        <authorList>
            <person name="de Groot N.N."/>
        </authorList>
    </citation>
    <scope>NUCLEOTIDE SEQUENCE [LARGE SCALE GENOMIC DNA]</scope>
    <source>
        <strain evidence="6 7">CGMCC 1.7031</strain>
    </source>
</reference>
<protein>
    <submittedName>
        <fullName evidence="6">Cytochrome c</fullName>
    </submittedName>
</protein>
<dbReference type="SUPFAM" id="SSF46626">
    <property type="entry name" value="Cytochrome c"/>
    <property type="match status" value="1"/>
</dbReference>
<evidence type="ECO:0000256" key="2">
    <source>
        <dbReference type="ARBA" id="ARBA00022723"/>
    </source>
</evidence>
<dbReference type="GO" id="GO:0020037">
    <property type="term" value="F:heme binding"/>
    <property type="evidence" value="ECO:0007669"/>
    <property type="project" value="InterPro"/>
</dbReference>
<dbReference type="STRING" id="490189.SAMN02927903_00856"/>
<dbReference type="InterPro" id="IPR036909">
    <property type="entry name" value="Cyt_c-like_dom_sf"/>
</dbReference>
<keyword evidence="7" id="KW-1185">Reference proteome</keyword>
<feature type="domain" description="Cytochrome c" evidence="5">
    <location>
        <begin position="38"/>
        <end position="128"/>
    </location>
</feature>
<dbReference type="Proteomes" id="UP000199354">
    <property type="component" value="Unassembled WGS sequence"/>
</dbReference>
<keyword evidence="2 4" id="KW-0479">Metal-binding</keyword>
<accession>A0A1G5DXH7</accession>
<dbReference type="GO" id="GO:0046872">
    <property type="term" value="F:metal ion binding"/>
    <property type="evidence" value="ECO:0007669"/>
    <property type="project" value="UniProtKB-KW"/>
</dbReference>
<dbReference type="AlphaFoldDB" id="A0A1G5DXH7"/>
<evidence type="ECO:0000313" key="6">
    <source>
        <dbReference type="EMBL" id="SCY18898.1"/>
    </source>
</evidence>
<sequence length="129" mass="14604">MKQTLFTLSTAVLLWSCAAKDEKKDVLYPESASTEKKSPEEFGKELFESTGNCFACHQPDQKIIGPSIEQIARIYKDQNGDMVSFLKGNEKPLVDPDQFSVMQTNFAITKKMSDEELKALEAYIYSHLK</sequence>
<evidence type="ECO:0000259" key="5">
    <source>
        <dbReference type="PROSITE" id="PS51007"/>
    </source>
</evidence>
<dbReference type="PROSITE" id="PS51007">
    <property type="entry name" value="CYTC"/>
    <property type="match status" value="1"/>
</dbReference>
<keyword evidence="3 4" id="KW-0408">Iron</keyword>
<proteinExistence type="predicted"/>
<gene>
    <name evidence="6" type="ORF">SAMN02927903_00856</name>
</gene>
<evidence type="ECO:0000256" key="4">
    <source>
        <dbReference type="PROSITE-ProRule" id="PRU00433"/>
    </source>
</evidence>
<evidence type="ECO:0000313" key="7">
    <source>
        <dbReference type="Proteomes" id="UP000199354"/>
    </source>
</evidence>
<dbReference type="InterPro" id="IPR009056">
    <property type="entry name" value="Cyt_c-like_dom"/>
</dbReference>
<dbReference type="OrthoDB" id="9814063at2"/>